<dbReference type="PROSITE" id="PS00463">
    <property type="entry name" value="ZN2_CY6_FUNGAL_1"/>
    <property type="match status" value="1"/>
</dbReference>
<dbReference type="GO" id="GO:0008270">
    <property type="term" value="F:zinc ion binding"/>
    <property type="evidence" value="ECO:0007669"/>
    <property type="project" value="InterPro"/>
</dbReference>
<dbReference type="EMBL" id="JARJCN010000018">
    <property type="protein sequence ID" value="KAJ7092286.1"/>
    <property type="molecule type" value="Genomic_DNA"/>
</dbReference>
<dbReference type="PROSITE" id="PS50048">
    <property type="entry name" value="ZN2_CY6_FUNGAL_2"/>
    <property type="match status" value="1"/>
</dbReference>
<evidence type="ECO:0000313" key="3">
    <source>
        <dbReference type="EMBL" id="KAJ7092286.1"/>
    </source>
</evidence>
<keyword evidence="4" id="KW-1185">Reference proteome</keyword>
<feature type="domain" description="Zn(2)-C6 fungal-type" evidence="2">
    <location>
        <begin position="19"/>
        <end position="53"/>
    </location>
</feature>
<dbReference type="Gene3D" id="4.10.240.10">
    <property type="entry name" value="Zn(2)-C6 fungal-type DNA-binding domain"/>
    <property type="match status" value="1"/>
</dbReference>
<dbReference type="InterPro" id="IPR001138">
    <property type="entry name" value="Zn2Cys6_DnaBD"/>
</dbReference>
<dbReference type="SUPFAM" id="SSF57701">
    <property type="entry name" value="Zn2/Cys6 DNA-binding domain"/>
    <property type="match status" value="1"/>
</dbReference>
<organism evidence="3 4">
    <name type="scientific">Mycena belliarum</name>
    <dbReference type="NCBI Taxonomy" id="1033014"/>
    <lineage>
        <taxon>Eukaryota</taxon>
        <taxon>Fungi</taxon>
        <taxon>Dikarya</taxon>
        <taxon>Basidiomycota</taxon>
        <taxon>Agaricomycotina</taxon>
        <taxon>Agaricomycetes</taxon>
        <taxon>Agaricomycetidae</taxon>
        <taxon>Agaricales</taxon>
        <taxon>Marasmiineae</taxon>
        <taxon>Mycenaceae</taxon>
        <taxon>Mycena</taxon>
    </lineage>
</organism>
<feature type="region of interest" description="Disordered" evidence="1">
    <location>
        <begin position="64"/>
        <end position="85"/>
    </location>
</feature>
<dbReference type="CDD" id="cd00067">
    <property type="entry name" value="GAL4"/>
    <property type="match status" value="1"/>
</dbReference>
<accession>A0AAD6U6T8</accession>
<dbReference type="AlphaFoldDB" id="A0AAD6U6T8"/>
<evidence type="ECO:0000259" key="2">
    <source>
        <dbReference type="PROSITE" id="PS50048"/>
    </source>
</evidence>
<proteinExistence type="predicted"/>
<protein>
    <recommendedName>
        <fullName evidence="2">Zn(2)-C6 fungal-type domain-containing protein</fullName>
    </recommendedName>
</protein>
<gene>
    <name evidence="3" type="ORF">B0H15DRAFT_833326</name>
</gene>
<dbReference type="SMART" id="SM00066">
    <property type="entry name" value="GAL4"/>
    <property type="match status" value="1"/>
</dbReference>
<dbReference type="InterPro" id="IPR036864">
    <property type="entry name" value="Zn2-C6_fun-type_DNA-bd_sf"/>
</dbReference>
<comment type="caution">
    <text evidence="3">The sequence shown here is derived from an EMBL/GenBank/DDBJ whole genome shotgun (WGS) entry which is preliminary data.</text>
</comment>
<dbReference type="Pfam" id="PF00172">
    <property type="entry name" value="Zn_clus"/>
    <property type="match status" value="1"/>
</dbReference>
<name>A0AAD6U6T8_9AGAR</name>
<sequence>MTDAQQSRPAPTRRRTILACSHCRKRKIRCITTEQPPKAPCARCTKRALRCEYVAAPEPACAALVDGTDSPPPPPPREESAATLPAPTPAASMSVLYPTPPHPAPHADFPLFAALHASVTTRLRSALPPGLASLSLGEELQRAREENARKRERHRVRAGPYRYPRLCRTETQVYPADAHYENAYLAAELDFALNPELRFPGDAFALGGLPWELAWPASEG</sequence>
<dbReference type="Proteomes" id="UP001222325">
    <property type="component" value="Unassembled WGS sequence"/>
</dbReference>
<evidence type="ECO:0000313" key="4">
    <source>
        <dbReference type="Proteomes" id="UP001222325"/>
    </source>
</evidence>
<dbReference type="GO" id="GO:0000981">
    <property type="term" value="F:DNA-binding transcription factor activity, RNA polymerase II-specific"/>
    <property type="evidence" value="ECO:0007669"/>
    <property type="project" value="InterPro"/>
</dbReference>
<evidence type="ECO:0000256" key="1">
    <source>
        <dbReference type="SAM" id="MobiDB-lite"/>
    </source>
</evidence>
<reference evidence="3" key="1">
    <citation type="submission" date="2023-03" db="EMBL/GenBank/DDBJ databases">
        <title>Massive genome expansion in bonnet fungi (Mycena s.s.) driven by repeated elements and novel gene families across ecological guilds.</title>
        <authorList>
            <consortium name="Lawrence Berkeley National Laboratory"/>
            <person name="Harder C.B."/>
            <person name="Miyauchi S."/>
            <person name="Viragh M."/>
            <person name="Kuo A."/>
            <person name="Thoen E."/>
            <person name="Andreopoulos B."/>
            <person name="Lu D."/>
            <person name="Skrede I."/>
            <person name="Drula E."/>
            <person name="Henrissat B."/>
            <person name="Morin E."/>
            <person name="Kohler A."/>
            <person name="Barry K."/>
            <person name="LaButti K."/>
            <person name="Morin E."/>
            <person name="Salamov A."/>
            <person name="Lipzen A."/>
            <person name="Mereny Z."/>
            <person name="Hegedus B."/>
            <person name="Baldrian P."/>
            <person name="Stursova M."/>
            <person name="Weitz H."/>
            <person name="Taylor A."/>
            <person name="Grigoriev I.V."/>
            <person name="Nagy L.G."/>
            <person name="Martin F."/>
            <person name="Kauserud H."/>
        </authorList>
    </citation>
    <scope>NUCLEOTIDE SEQUENCE</scope>
    <source>
        <strain evidence="3">CBHHK173m</strain>
    </source>
</reference>